<sequence>MHALSKKLYYDVMKSGQEDTILESDVMDEECEYAESPKSTSDVGCFARTHTKSYAVQTQWSRSDKNFRNECTTTNDEESSIASRDIAVHLTANCADLAINRVRSVQTSPVSCQKILPEAVHTSAEDAQKISAESAQCSYPESAQRVLTDKNTLIGQKVVEVRGFQLEKKGFAQASRSVPGRVHRIRDTKWTKTEQSQYRECTTNTACITKEEKGHDACNCDQEYYTIPCNRGLTACRNFTLGTAEFRRGQNEQCNTKLIAGCRVPVAKNQKCRL</sequence>
<evidence type="ECO:0000313" key="1">
    <source>
        <dbReference type="EMBL" id="PCG69668.1"/>
    </source>
</evidence>
<comment type="caution">
    <text evidence="1">The sequence shown here is derived from an EMBL/GenBank/DDBJ whole genome shotgun (WGS) entry which is preliminary data.</text>
</comment>
<name>A0A2A4JDB0_HELVI</name>
<protein>
    <submittedName>
        <fullName evidence="1">Uncharacterized protein</fullName>
    </submittedName>
</protein>
<dbReference type="AlphaFoldDB" id="A0A2A4JDB0"/>
<accession>A0A2A4JDB0</accession>
<organism evidence="1">
    <name type="scientific">Heliothis virescens</name>
    <name type="common">Tobacco budworm moth</name>
    <dbReference type="NCBI Taxonomy" id="7102"/>
    <lineage>
        <taxon>Eukaryota</taxon>
        <taxon>Metazoa</taxon>
        <taxon>Ecdysozoa</taxon>
        <taxon>Arthropoda</taxon>
        <taxon>Hexapoda</taxon>
        <taxon>Insecta</taxon>
        <taxon>Pterygota</taxon>
        <taxon>Neoptera</taxon>
        <taxon>Endopterygota</taxon>
        <taxon>Lepidoptera</taxon>
        <taxon>Glossata</taxon>
        <taxon>Ditrysia</taxon>
        <taxon>Noctuoidea</taxon>
        <taxon>Noctuidae</taxon>
        <taxon>Heliothinae</taxon>
        <taxon>Heliothis</taxon>
    </lineage>
</organism>
<gene>
    <name evidence="1" type="ORF">B5V51_3856</name>
</gene>
<dbReference type="EMBL" id="NWSH01001921">
    <property type="protein sequence ID" value="PCG69668.1"/>
    <property type="molecule type" value="Genomic_DNA"/>
</dbReference>
<reference evidence="1" key="1">
    <citation type="submission" date="2017-09" db="EMBL/GenBank/DDBJ databases">
        <title>Contemporary evolution of a Lepidopteran species, Heliothis virescens, in response to modern agricultural practices.</title>
        <authorList>
            <person name="Fritz M.L."/>
            <person name="Deyonke A.M."/>
            <person name="Papanicolaou A."/>
            <person name="Micinski S."/>
            <person name="Westbrook J."/>
            <person name="Gould F."/>
        </authorList>
    </citation>
    <scope>NUCLEOTIDE SEQUENCE [LARGE SCALE GENOMIC DNA]</scope>
    <source>
        <strain evidence="1">HvINT-</strain>
        <tissue evidence="1">Whole body</tissue>
    </source>
</reference>
<proteinExistence type="predicted"/>